<feature type="transmembrane region" description="Helical" evidence="7">
    <location>
        <begin position="196"/>
        <end position="217"/>
    </location>
</feature>
<feature type="transmembrane region" description="Helical" evidence="7">
    <location>
        <begin position="77"/>
        <end position="98"/>
    </location>
</feature>
<keyword evidence="4 7" id="KW-0812">Transmembrane</keyword>
<dbReference type="CDD" id="cd06261">
    <property type="entry name" value="TM_PBP2"/>
    <property type="match status" value="1"/>
</dbReference>
<feature type="transmembrane region" description="Helical" evidence="7">
    <location>
        <begin position="110"/>
        <end position="130"/>
    </location>
</feature>
<evidence type="ECO:0000256" key="6">
    <source>
        <dbReference type="ARBA" id="ARBA00023136"/>
    </source>
</evidence>
<evidence type="ECO:0000256" key="4">
    <source>
        <dbReference type="ARBA" id="ARBA00022692"/>
    </source>
</evidence>
<dbReference type="eggNOG" id="COG0395">
    <property type="taxonomic scope" value="Bacteria"/>
</dbReference>
<dbReference type="InterPro" id="IPR035906">
    <property type="entry name" value="MetI-like_sf"/>
</dbReference>
<dbReference type="InterPro" id="IPR000515">
    <property type="entry name" value="MetI-like"/>
</dbReference>
<keyword evidence="6 7" id="KW-0472">Membrane</keyword>
<dbReference type="GO" id="GO:0005886">
    <property type="term" value="C:plasma membrane"/>
    <property type="evidence" value="ECO:0007669"/>
    <property type="project" value="UniProtKB-SubCell"/>
</dbReference>
<evidence type="ECO:0000259" key="8">
    <source>
        <dbReference type="PROSITE" id="PS50928"/>
    </source>
</evidence>
<name>A8F7L1_PSELT</name>
<dbReference type="RefSeq" id="WP_012003621.1">
    <property type="nucleotide sequence ID" value="NC_009828.1"/>
</dbReference>
<dbReference type="OrthoDB" id="9787837at2"/>
<dbReference type="KEGG" id="tle:Tlet_1591"/>
<evidence type="ECO:0000256" key="5">
    <source>
        <dbReference type="ARBA" id="ARBA00022989"/>
    </source>
</evidence>
<evidence type="ECO:0000313" key="9">
    <source>
        <dbReference type="EMBL" id="ABV34145.1"/>
    </source>
</evidence>
<feature type="transmembrane region" description="Helical" evidence="7">
    <location>
        <begin position="243"/>
        <end position="264"/>
    </location>
</feature>
<dbReference type="PANTHER" id="PTHR43744:SF8">
    <property type="entry name" value="SN-GLYCEROL-3-PHOSPHATE TRANSPORT SYSTEM PERMEASE PROTEIN UGPE"/>
    <property type="match status" value="1"/>
</dbReference>
<dbReference type="Gene3D" id="1.10.3720.10">
    <property type="entry name" value="MetI-like"/>
    <property type="match status" value="1"/>
</dbReference>
<dbReference type="GO" id="GO:0055085">
    <property type="term" value="P:transmembrane transport"/>
    <property type="evidence" value="ECO:0007669"/>
    <property type="project" value="InterPro"/>
</dbReference>
<gene>
    <name evidence="9" type="ordered locus">Tlet_1591</name>
</gene>
<dbReference type="AlphaFoldDB" id="A8F7L1"/>
<dbReference type="Proteomes" id="UP000002016">
    <property type="component" value="Chromosome"/>
</dbReference>
<proteinExistence type="inferred from homology"/>
<feature type="transmembrane region" description="Helical" evidence="7">
    <location>
        <begin position="12"/>
        <end position="37"/>
    </location>
</feature>
<sequence precursor="true">MRKSTRKTIKVVTTEIFLIIASIFMFAPVFLAIVMSIQPPEFVFSYPPKFLPQGFFTKNYLDAFKIVPFARMMLNSAIIAVLITFGKLISGTLSGYAYANFQFRGSRISFYILFATLFIPSEIVLIVPLFKIVSKFGWTNTYMAMTIPFMASATNTFLMQQHFKTIPREFEDAAKIDGAGSMQYFFRIVLPLSRPIIAGAAIINFTYAWNMYLWPLIVAMEDKMKTVQVAINMIINAESSNNWGIIMAGTVIALAPTLLLFFTLQDLFVKSLVSTGIKG</sequence>
<protein>
    <submittedName>
        <fullName evidence="9">Binding-protein-dependent transport systems inner membrane component</fullName>
    </submittedName>
</protein>
<evidence type="ECO:0000256" key="7">
    <source>
        <dbReference type="RuleBase" id="RU363032"/>
    </source>
</evidence>
<dbReference type="EMBL" id="CP000812">
    <property type="protein sequence ID" value="ABV34145.1"/>
    <property type="molecule type" value="Genomic_DNA"/>
</dbReference>
<keyword evidence="10" id="KW-1185">Reference proteome</keyword>
<feature type="domain" description="ABC transmembrane type-1" evidence="8">
    <location>
        <begin position="73"/>
        <end position="264"/>
    </location>
</feature>
<dbReference type="HOGENOM" id="CLU_016047_1_1_0"/>
<reference evidence="9 10" key="1">
    <citation type="submission" date="2007-08" db="EMBL/GenBank/DDBJ databases">
        <title>Complete sequence of Thermotoga lettingae TMO.</title>
        <authorList>
            <consortium name="US DOE Joint Genome Institute"/>
            <person name="Copeland A."/>
            <person name="Lucas S."/>
            <person name="Lapidus A."/>
            <person name="Barry K."/>
            <person name="Glavina del Rio T."/>
            <person name="Dalin E."/>
            <person name="Tice H."/>
            <person name="Pitluck S."/>
            <person name="Foster B."/>
            <person name="Bruce D."/>
            <person name="Schmutz J."/>
            <person name="Larimer F."/>
            <person name="Land M."/>
            <person name="Hauser L."/>
            <person name="Kyrpides N."/>
            <person name="Mikhailova N."/>
            <person name="Nelson K."/>
            <person name="Gogarten J.P."/>
            <person name="Noll K."/>
            <person name="Richardson P."/>
        </authorList>
    </citation>
    <scope>NUCLEOTIDE SEQUENCE [LARGE SCALE GENOMIC DNA]</scope>
    <source>
        <strain evidence="10">ATCC BAA-301 / DSM 14385 / NBRC 107922 / TMO</strain>
    </source>
</reference>
<reference evidence="9 10" key="2">
    <citation type="journal article" date="2009" name="Proc. Natl. Acad. Sci. U.S.A.">
        <title>On the chimeric nature, thermophilic origin, and phylogenetic placement of the Thermotogales.</title>
        <authorList>
            <person name="Zhaxybayeva O."/>
            <person name="Swithers K.S."/>
            <person name="Lapierre P."/>
            <person name="Fournier G.P."/>
            <person name="Bickhart D.M."/>
            <person name="DeBoy R.T."/>
            <person name="Nelson K.E."/>
            <person name="Nesbo C.L."/>
            <person name="Doolittle W.F."/>
            <person name="Gogarten J.P."/>
            <person name="Noll K.M."/>
        </authorList>
    </citation>
    <scope>NUCLEOTIDE SEQUENCE [LARGE SCALE GENOMIC DNA]</scope>
    <source>
        <strain evidence="10">ATCC BAA-301 / DSM 14385 / NBRC 107922 / TMO</strain>
    </source>
</reference>
<evidence type="ECO:0000256" key="3">
    <source>
        <dbReference type="ARBA" id="ARBA00022475"/>
    </source>
</evidence>
<keyword evidence="2 7" id="KW-0813">Transport</keyword>
<dbReference type="SUPFAM" id="SSF161098">
    <property type="entry name" value="MetI-like"/>
    <property type="match status" value="1"/>
</dbReference>
<accession>A8F7L1</accession>
<evidence type="ECO:0000256" key="1">
    <source>
        <dbReference type="ARBA" id="ARBA00004651"/>
    </source>
</evidence>
<organism evidence="9 10">
    <name type="scientific">Pseudothermotoga lettingae (strain ATCC BAA-301 / DSM 14385 / NBRC 107922 / TMO)</name>
    <name type="common">Thermotoga lettingae</name>
    <dbReference type="NCBI Taxonomy" id="416591"/>
    <lineage>
        <taxon>Bacteria</taxon>
        <taxon>Thermotogati</taxon>
        <taxon>Thermotogota</taxon>
        <taxon>Thermotogae</taxon>
        <taxon>Thermotogales</taxon>
        <taxon>Thermotogaceae</taxon>
        <taxon>Pseudothermotoga</taxon>
    </lineage>
</organism>
<dbReference type="STRING" id="416591.Tlet_1591"/>
<keyword evidence="5 7" id="KW-1133">Transmembrane helix</keyword>
<evidence type="ECO:0000313" key="10">
    <source>
        <dbReference type="Proteomes" id="UP000002016"/>
    </source>
</evidence>
<dbReference type="PANTHER" id="PTHR43744">
    <property type="entry name" value="ABC TRANSPORTER PERMEASE PROTEIN MG189-RELATED-RELATED"/>
    <property type="match status" value="1"/>
</dbReference>
<dbReference type="Pfam" id="PF00528">
    <property type="entry name" value="BPD_transp_1"/>
    <property type="match status" value="1"/>
</dbReference>
<comment type="subcellular location">
    <subcellularLocation>
        <location evidence="1 7">Cell membrane</location>
        <topology evidence="1 7">Multi-pass membrane protein</topology>
    </subcellularLocation>
</comment>
<comment type="similarity">
    <text evidence="7">Belongs to the binding-protein-dependent transport system permease family.</text>
</comment>
<dbReference type="PROSITE" id="PS50928">
    <property type="entry name" value="ABC_TM1"/>
    <property type="match status" value="1"/>
</dbReference>
<evidence type="ECO:0000256" key="2">
    <source>
        <dbReference type="ARBA" id="ARBA00022448"/>
    </source>
</evidence>
<keyword evidence="3" id="KW-1003">Cell membrane</keyword>